<organism evidence="5 6">
    <name type="scientific">Kitasatospora indigofera</name>
    <dbReference type="NCBI Taxonomy" id="67307"/>
    <lineage>
        <taxon>Bacteria</taxon>
        <taxon>Bacillati</taxon>
        <taxon>Actinomycetota</taxon>
        <taxon>Actinomycetes</taxon>
        <taxon>Kitasatosporales</taxon>
        <taxon>Streptomycetaceae</taxon>
        <taxon>Kitasatospora</taxon>
    </lineage>
</organism>
<proteinExistence type="inferred from homology"/>
<dbReference type="SUPFAM" id="SSF51735">
    <property type="entry name" value="NAD(P)-binding Rossmann-fold domains"/>
    <property type="match status" value="1"/>
</dbReference>
<reference evidence="5" key="1">
    <citation type="journal article" date="2014" name="Int. J. Syst. Evol. Microbiol.">
        <title>Complete genome sequence of Corynebacterium casei LMG S-19264T (=DSM 44701T), isolated from a smear-ripened cheese.</title>
        <authorList>
            <consortium name="US DOE Joint Genome Institute (JGI-PGF)"/>
            <person name="Walter F."/>
            <person name="Albersmeier A."/>
            <person name="Kalinowski J."/>
            <person name="Ruckert C."/>
        </authorList>
    </citation>
    <scope>NUCLEOTIDE SEQUENCE</scope>
    <source>
        <strain evidence="5">JCM 4646</strain>
    </source>
</reference>
<protein>
    <submittedName>
        <fullName evidence="5">Short-chain dehydrogenase</fullName>
    </submittedName>
</protein>
<dbReference type="GeneID" id="95354232"/>
<keyword evidence="2" id="KW-0560">Oxidoreductase</keyword>
<sequence length="258" mass="26614">MTRTALITGAAGGIGRAVAARLVADGLHVAGLDLTDPQLPGVAFHRADVTDSEQVRDAVGRAVEELGGVDVLVTCAGITEGSPLHLTTDEEWQHVLSANLGSVFRCVREVLPTMMAAGSGSVVTVGSVLHRTAAPGLPAYAAAKGAIAALTRQLAVDYGRFGISFVTLSPGWVRTPATESRLAPGEEDLVRLRESNPMRTVVDARGVAEAVAFASSPAAALLTGSELVLDAGASVVSPASLLRDTHRERMGLPPLDAR</sequence>
<reference evidence="5" key="2">
    <citation type="submission" date="2020-09" db="EMBL/GenBank/DDBJ databases">
        <authorList>
            <person name="Sun Q."/>
            <person name="Ohkuma M."/>
        </authorList>
    </citation>
    <scope>NUCLEOTIDE SEQUENCE</scope>
    <source>
        <strain evidence="5">JCM 4646</strain>
    </source>
</reference>
<dbReference type="PRINTS" id="PR00081">
    <property type="entry name" value="GDHRDH"/>
</dbReference>
<dbReference type="FunFam" id="3.40.50.720:FF:000084">
    <property type="entry name" value="Short-chain dehydrogenase reductase"/>
    <property type="match status" value="1"/>
</dbReference>
<keyword evidence="3" id="KW-0520">NAD</keyword>
<dbReference type="GO" id="GO:0016491">
    <property type="term" value="F:oxidoreductase activity"/>
    <property type="evidence" value="ECO:0007669"/>
    <property type="project" value="UniProtKB-KW"/>
</dbReference>
<evidence type="ECO:0000313" key="5">
    <source>
        <dbReference type="EMBL" id="GHH73573.1"/>
    </source>
</evidence>
<evidence type="ECO:0000256" key="3">
    <source>
        <dbReference type="ARBA" id="ARBA00023027"/>
    </source>
</evidence>
<dbReference type="Proteomes" id="UP000617734">
    <property type="component" value="Unassembled WGS sequence"/>
</dbReference>
<dbReference type="InterPro" id="IPR020904">
    <property type="entry name" value="Sc_DH/Rdtase_CS"/>
</dbReference>
<dbReference type="RefSeq" id="WP_190212071.1">
    <property type="nucleotide sequence ID" value="NZ_BNBO01000020.1"/>
</dbReference>
<gene>
    <name evidence="5" type="ORF">GCM10018781_38280</name>
</gene>
<name>A0A919KUY1_9ACTN</name>
<dbReference type="Pfam" id="PF13561">
    <property type="entry name" value="adh_short_C2"/>
    <property type="match status" value="1"/>
</dbReference>
<dbReference type="AlphaFoldDB" id="A0A919KUY1"/>
<dbReference type="PANTHER" id="PTHR24321:SF8">
    <property type="entry name" value="ESTRADIOL 17-BETA-DEHYDROGENASE 8-RELATED"/>
    <property type="match status" value="1"/>
</dbReference>
<evidence type="ECO:0000259" key="4">
    <source>
        <dbReference type="SMART" id="SM00822"/>
    </source>
</evidence>
<feature type="domain" description="Ketoreductase" evidence="4">
    <location>
        <begin position="3"/>
        <end position="172"/>
    </location>
</feature>
<dbReference type="CDD" id="cd05233">
    <property type="entry name" value="SDR_c"/>
    <property type="match status" value="1"/>
</dbReference>
<evidence type="ECO:0000256" key="1">
    <source>
        <dbReference type="ARBA" id="ARBA00006484"/>
    </source>
</evidence>
<evidence type="ECO:0000313" key="6">
    <source>
        <dbReference type="Proteomes" id="UP000617734"/>
    </source>
</evidence>
<dbReference type="EMBL" id="BNBO01000020">
    <property type="protein sequence ID" value="GHH73573.1"/>
    <property type="molecule type" value="Genomic_DNA"/>
</dbReference>
<accession>A0A919KUY1</accession>
<dbReference type="PROSITE" id="PS00061">
    <property type="entry name" value="ADH_SHORT"/>
    <property type="match status" value="1"/>
</dbReference>
<dbReference type="SMART" id="SM00822">
    <property type="entry name" value="PKS_KR"/>
    <property type="match status" value="1"/>
</dbReference>
<comment type="similarity">
    <text evidence="1">Belongs to the short-chain dehydrogenases/reductases (SDR) family.</text>
</comment>
<dbReference type="InterPro" id="IPR036291">
    <property type="entry name" value="NAD(P)-bd_dom_sf"/>
</dbReference>
<dbReference type="PRINTS" id="PR00080">
    <property type="entry name" value="SDRFAMILY"/>
</dbReference>
<dbReference type="Gene3D" id="3.40.50.720">
    <property type="entry name" value="NAD(P)-binding Rossmann-like Domain"/>
    <property type="match status" value="1"/>
</dbReference>
<keyword evidence="6" id="KW-1185">Reference proteome</keyword>
<evidence type="ECO:0000256" key="2">
    <source>
        <dbReference type="ARBA" id="ARBA00023002"/>
    </source>
</evidence>
<comment type="caution">
    <text evidence="5">The sequence shown here is derived from an EMBL/GenBank/DDBJ whole genome shotgun (WGS) entry which is preliminary data.</text>
</comment>
<dbReference type="PANTHER" id="PTHR24321">
    <property type="entry name" value="DEHYDROGENASES, SHORT CHAIN"/>
    <property type="match status" value="1"/>
</dbReference>
<dbReference type="InterPro" id="IPR057326">
    <property type="entry name" value="KR_dom"/>
</dbReference>
<dbReference type="InterPro" id="IPR002347">
    <property type="entry name" value="SDR_fam"/>
</dbReference>